<sequence>MPPLPMEEYQVGWVCALPKELTAARAMLDEEHEQYKSQVAHDNNSYVLGRIHGHNVVIACLPAGVYGTVSVATVANNMLRTFPAIRFGLMVGIGGGIPNSNKGVDIRLGDVVVSQPDGTHGGVVQYDLRKNLGDGVFERKSVLRPPPTLLLTALANLQSQHQIYGNRISETLSAMIQRLPRLAKVGYVHPGPEKDILFCSNVEGHQRGDNCTQCQNGVIDRKPREDQSPEVHYGVIASGNELMKNVVERDRLGREFGAKCVEMEAAGLMNDFPCIVVRGICDYADSHKNDVWQEYAAVTAAGLAKELLSIVKPADVTIVKQATEVMKYNRGLNLYDAPDMSEGLFIGRETEIQQMESILQPQSDTLGLSRKALVLGGMGGIGKTQLAITYAKRHRTCYTSIFWLNATSEVSLKTSLRNVAYRALPPETINKLNDEQIYIYVSNWLSEHENTRWLLIFDNYDDPDQYQLQKYYPFVAHGSVIVTTRQPGRVNGEKVRVRSMSKEDESLRILATRSRRGNVESDPDARQLAQRLDGHPLALATAGAFLSQSSVSFGQYLWQYEAKWKVIDSMEELSDYPSRTLYSTWNLSFMGVEQQNPRAAHLLQFLAYLDHQDIWFELLHGGQREDQPAWFTELAGDEFMFEDAMRVLVRYCLVETHHQTGSYSLHTCVHDWTLDGLNHQIDARRYWLAFDCVASHVSADDWEHLSAIRYQRTPTELRKKSIKVNDGLSRAPSAASAVRCSRANVLAGAGRVREGAGRGPHVDPQHRQPSRPSIL</sequence>
<dbReference type="EMBL" id="KN847485">
    <property type="protein sequence ID" value="KIW99596.1"/>
    <property type="molecule type" value="Genomic_DNA"/>
</dbReference>
<accession>A0A0D2FBW7</accession>
<evidence type="ECO:0000313" key="5">
    <source>
        <dbReference type="EMBL" id="KIW99596.1"/>
    </source>
</evidence>
<dbReference type="Pfam" id="PF25000">
    <property type="entry name" value="DUF7779"/>
    <property type="match status" value="1"/>
</dbReference>
<feature type="compositionally biased region" description="Basic and acidic residues" evidence="1">
    <location>
        <begin position="751"/>
        <end position="766"/>
    </location>
</feature>
<dbReference type="InterPro" id="IPR027417">
    <property type="entry name" value="P-loop_NTPase"/>
</dbReference>
<dbReference type="VEuPathDB" id="FungiDB:Z518_11009"/>
<dbReference type="InterPro" id="IPR002182">
    <property type="entry name" value="NB-ARC"/>
</dbReference>
<dbReference type="PANTHER" id="PTHR46082">
    <property type="entry name" value="ATP/GTP-BINDING PROTEIN-RELATED"/>
    <property type="match status" value="1"/>
</dbReference>
<protein>
    <recommendedName>
        <fullName evidence="7">Nucleoside phosphorylase domain-containing protein</fullName>
    </recommendedName>
</protein>
<dbReference type="InterPro" id="IPR035994">
    <property type="entry name" value="Nucleoside_phosphorylase_sf"/>
</dbReference>
<dbReference type="GO" id="GO:0043531">
    <property type="term" value="F:ADP binding"/>
    <property type="evidence" value="ECO:0007669"/>
    <property type="project" value="InterPro"/>
</dbReference>
<evidence type="ECO:0000313" key="6">
    <source>
        <dbReference type="Proteomes" id="UP000053617"/>
    </source>
</evidence>
<keyword evidence="6" id="KW-1185">Reference proteome</keyword>
<reference evidence="5 6" key="1">
    <citation type="submission" date="2015-01" db="EMBL/GenBank/DDBJ databases">
        <title>The Genome Sequence of Rhinocladiella mackenzie CBS 650.93.</title>
        <authorList>
            <consortium name="The Broad Institute Genomics Platform"/>
            <person name="Cuomo C."/>
            <person name="de Hoog S."/>
            <person name="Gorbushina A."/>
            <person name="Stielow B."/>
            <person name="Teixiera M."/>
            <person name="Abouelleil A."/>
            <person name="Chapman S.B."/>
            <person name="Priest M."/>
            <person name="Young S.K."/>
            <person name="Wortman J."/>
            <person name="Nusbaum C."/>
            <person name="Birren B."/>
        </authorList>
    </citation>
    <scope>NUCLEOTIDE SEQUENCE [LARGE SCALE GENOMIC DNA]</scope>
    <source>
        <strain evidence="5 6">CBS 650.93</strain>
    </source>
</reference>
<dbReference type="SUPFAM" id="SSF53167">
    <property type="entry name" value="Purine and uridine phosphorylases"/>
    <property type="match status" value="1"/>
</dbReference>
<dbReference type="RefSeq" id="XP_013266733.1">
    <property type="nucleotide sequence ID" value="XM_013411279.1"/>
</dbReference>
<dbReference type="PANTHER" id="PTHR46082:SF6">
    <property type="entry name" value="AAA+ ATPASE DOMAIN-CONTAINING PROTEIN-RELATED"/>
    <property type="match status" value="1"/>
</dbReference>
<evidence type="ECO:0008006" key="7">
    <source>
        <dbReference type="Google" id="ProtNLM"/>
    </source>
</evidence>
<organism evidence="5 6">
    <name type="scientific">Rhinocladiella mackenziei CBS 650.93</name>
    <dbReference type="NCBI Taxonomy" id="1442369"/>
    <lineage>
        <taxon>Eukaryota</taxon>
        <taxon>Fungi</taxon>
        <taxon>Dikarya</taxon>
        <taxon>Ascomycota</taxon>
        <taxon>Pezizomycotina</taxon>
        <taxon>Eurotiomycetes</taxon>
        <taxon>Chaetothyriomycetidae</taxon>
        <taxon>Chaetothyriales</taxon>
        <taxon>Herpotrichiellaceae</taxon>
        <taxon>Rhinocladiella</taxon>
    </lineage>
</organism>
<dbReference type="OrthoDB" id="4120585at2759"/>
<dbReference type="Pfam" id="PF00931">
    <property type="entry name" value="NB-ARC"/>
    <property type="match status" value="1"/>
</dbReference>
<name>A0A0D2FBW7_9EURO</name>
<dbReference type="Proteomes" id="UP000053617">
    <property type="component" value="Unassembled WGS sequence"/>
</dbReference>
<dbReference type="SUPFAM" id="SSF52540">
    <property type="entry name" value="P-loop containing nucleoside triphosphate hydrolases"/>
    <property type="match status" value="1"/>
</dbReference>
<feature type="domain" description="Nucleoside phosphorylase" evidence="3">
    <location>
        <begin position="225"/>
        <end position="296"/>
    </location>
</feature>
<dbReference type="InterPro" id="IPR056681">
    <property type="entry name" value="DUF7779"/>
</dbReference>
<dbReference type="HOGENOM" id="CLU_000288_125_3_1"/>
<dbReference type="Gene3D" id="3.40.50.1580">
    <property type="entry name" value="Nucleoside phosphorylase domain"/>
    <property type="match status" value="1"/>
</dbReference>
<dbReference type="Gene3D" id="3.40.50.300">
    <property type="entry name" value="P-loop containing nucleotide triphosphate hydrolases"/>
    <property type="match status" value="1"/>
</dbReference>
<dbReference type="InterPro" id="IPR000845">
    <property type="entry name" value="Nucleoside_phosphorylase_d"/>
</dbReference>
<evidence type="ECO:0000259" key="4">
    <source>
        <dbReference type="Pfam" id="PF25000"/>
    </source>
</evidence>
<dbReference type="InterPro" id="IPR053137">
    <property type="entry name" value="NLR-like"/>
</dbReference>
<dbReference type="AlphaFoldDB" id="A0A0D2FBW7"/>
<gene>
    <name evidence="5" type="ORF">Z518_11009</name>
</gene>
<evidence type="ECO:0000259" key="2">
    <source>
        <dbReference type="Pfam" id="PF00931"/>
    </source>
</evidence>
<dbReference type="GO" id="GO:0009116">
    <property type="term" value="P:nucleoside metabolic process"/>
    <property type="evidence" value="ECO:0007669"/>
    <property type="project" value="InterPro"/>
</dbReference>
<dbReference type="Pfam" id="PF01048">
    <property type="entry name" value="PNP_UDP_1"/>
    <property type="match status" value="1"/>
</dbReference>
<feature type="domain" description="NB-ARC" evidence="2">
    <location>
        <begin position="371"/>
        <end position="511"/>
    </location>
</feature>
<feature type="region of interest" description="Disordered" evidence="1">
    <location>
        <begin position="751"/>
        <end position="775"/>
    </location>
</feature>
<dbReference type="GeneID" id="25299080"/>
<dbReference type="GO" id="GO:0003824">
    <property type="term" value="F:catalytic activity"/>
    <property type="evidence" value="ECO:0007669"/>
    <property type="project" value="InterPro"/>
</dbReference>
<evidence type="ECO:0000259" key="3">
    <source>
        <dbReference type="Pfam" id="PF01048"/>
    </source>
</evidence>
<feature type="domain" description="DUF7779" evidence="4">
    <location>
        <begin position="592"/>
        <end position="679"/>
    </location>
</feature>
<dbReference type="STRING" id="1442369.A0A0D2FBW7"/>
<evidence type="ECO:0000256" key="1">
    <source>
        <dbReference type="SAM" id="MobiDB-lite"/>
    </source>
</evidence>
<proteinExistence type="predicted"/>